<dbReference type="PANTHER" id="PTHR45828:SF33">
    <property type="entry name" value="DOMON DOMAIN-CONTAINING PROTEIN"/>
    <property type="match status" value="1"/>
</dbReference>
<reference evidence="5" key="2">
    <citation type="submission" date="2021-01" db="UniProtKB">
        <authorList>
            <consortium name="EnsemblMetazoa"/>
        </authorList>
    </citation>
    <scope>IDENTIFICATION</scope>
</reference>
<dbReference type="OrthoDB" id="2419613at2759"/>
<evidence type="ECO:0000256" key="3">
    <source>
        <dbReference type="SAM" id="SignalP"/>
    </source>
</evidence>
<dbReference type="InParanoid" id="A0A7M7NI63"/>
<protein>
    <recommendedName>
        <fullName evidence="4">Reelin domain-containing protein</fullName>
    </recommendedName>
</protein>
<evidence type="ECO:0000313" key="6">
    <source>
        <dbReference type="Proteomes" id="UP000007110"/>
    </source>
</evidence>
<dbReference type="AlphaFoldDB" id="A0A7M7NI63"/>
<dbReference type="Gene3D" id="2.60.40.4060">
    <property type="entry name" value="Reeler domain"/>
    <property type="match status" value="1"/>
</dbReference>
<evidence type="ECO:0000313" key="5">
    <source>
        <dbReference type="EnsemblMetazoa" id="XP_030836794"/>
    </source>
</evidence>
<accession>A0A7M7NI63</accession>
<dbReference type="InterPro" id="IPR042307">
    <property type="entry name" value="Reeler_sf"/>
</dbReference>
<dbReference type="OMA" id="QRYSEFY"/>
<keyword evidence="2" id="KW-0472">Membrane</keyword>
<dbReference type="KEGG" id="spu:100891863"/>
<sequence length="196" mass="20636">MSYFWSLAFLAAVPLVMAYSSGAPRGACVNLTPGHQNNASMIIPPQTGPSPYALSVSKNMYTPKEALTVSVNGASFRGILLQARLADDTLAGSFSNEPTNTKLIDCTNQPSTNSRDSVTHANSDPKSAGTSFTWTAPGDVGNVTFTATVLQEYEVFWVKLTSQEISATAAAGAPWVTVNSALIISLLGVVFVATKQ</sequence>
<dbReference type="GeneID" id="100891863"/>
<dbReference type="InterPro" id="IPR002861">
    <property type="entry name" value="Reeler_dom"/>
</dbReference>
<keyword evidence="3" id="KW-0732">Signal</keyword>
<feature type="domain" description="Reelin" evidence="4">
    <location>
        <begin position="13"/>
        <end position="181"/>
    </location>
</feature>
<dbReference type="PROSITE" id="PS51019">
    <property type="entry name" value="REELIN"/>
    <property type="match status" value="1"/>
</dbReference>
<feature type="signal peptide" evidence="3">
    <location>
        <begin position="1"/>
        <end position="18"/>
    </location>
</feature>
<feature type="transmembrane region" description="Helical" evidence="2">
    <location>
        <begin position="172"/>
        <end position="193"/>
    </location>
</feature>
<dbReference type="FunCoup" id="A0A7M7NI63">
    <property type="interactions" value="2"/>
</dbReference>
<dbReference type="EnsemblMetazoa" id="XM_030980934">
    <property type="protein sequence ID" value="XP_030836794"/>
    <property type="gene ID" value="LOC100891863"/>
</dbReference>
<dbReference type="Proteomes" id="UP000007110">
    <property type="component" value="Unassembled WGS sequence"/>
</dbReference>
<dbReference type="PANTHER" id="PTHR45828">
    <property type="entry name" value="CYTOCHROME B561/FERRIC REDUCTASE TRANSMEMBRANE"/>
    <property type="match status" value="1"/>
</dbReference>
<dbReference type="GO" id="GO:0016020">
    <property type="term" value="C:membrane"/>
    <property type="evidence" value="ECO:0000318"/>
    <property type="project" value="GO_Central"/>
</dbReference>
<evidence type="ECO:0000256" key="1">
    <source>
        <dbReference type="SAM" id="MobiDB-lite"/>
    </source>
</evidence>
<keyword evidence="2" id="KW-1133">Transmembrane helix</keyword>
<reference evidence="6" key="1">
    <citation type="submission" date="2015-02" db="EMBL/GenBank/DDBJ databases">
        <title>Genome sequencing for Strongylocentrotus purpuratus.</title>
        <authorList>
            <person name="Murali S."/>
            <person name="Liu Y."/>
            <person name="Vee V."/>
            <person name="English A."/>
            <person name="Wang M."/>
            <person name="Skinner E."/>
            <person name="Han Y."/>
            <person name="Muzny D.M."/>
            <person name="Worley K.C."/>
            <person name="Gibbs R.A."/>
        </authorList>
    </citation>
    <scope>NUCLEOTIDE SEQUENCE</scope>
</reference>
<dbReference type="CDD" id="cd08544">
    <property type="entry name" value="Reeler"/>
    <property type="match status" value="1"/>
</dbReference>
<dbReference type="Pfam" id="PF02014">
    <property type="entry name" value="Reeler"/>
    <property type="match status" value="1"/>
</dbReference>
<evidence type="ECO:0000256" key="2">
    <source>
        <dbReference type="SAM" id="Phobius"/>
    </source>
</evidence>
<feature type="region of interest" description="Disordered" evidence="1">
    <location>
        <begin position="101"/>
        <end position="130"/>
    </location>
</feature>
<dbReference type="InterPro" id="IPR051237">
    <property type="entry name" value="Ferric-chelate_Red/DefProt"/>
</dbReference>
<dbReference type="RefSeq" id="XP_030836794.1">
    <property type="nucleotide sequence ID" value="XM_030980934.1"/>
</dbReference>
<organism evidence="5 6">
    <name type="scientific">Strongylocentrotus purpuratus</name>
    <name type="common">Purple sea urchin</name>
    <dbReference type="NCBI Taxonomy" id="7668"/>
    <lineage>
        <taxon>Eukaryota</taxon>
        <taxon>Metazoa</taxon>
        <taxon>Echinodermata</taxon>
        <taxon>Eleutherozoa</taxon>
        <taxon>Echinozoa</taxon>
        <taxon>Echinoidea</taxon>
        <taxon>Euechinoidea</taxon>
        <taxon>Echinacea</taxon>
        <taxon>Camarodonta</taxon>
        <taxon>Echinidea</taxon>
        <taxon>Strongylocentrotidae</taxon>
        <taxon>Strongylocentrotus</taxon>
    </lineage>
</organism>
<keyword evidence="6" id="KW-1185">Reference proteome</keyword>
<name>A0A7M7NI63_STRPU</name>
<feature type="chain" id="PRO_5029587177" description="Reelin domain-containing protein" evidence="3">
    <location>
        <begin position="19"/>
        <end position="196"/>
    </location>
</feature>
<keyword evidence="2" id="KW-0812">Transmembrane</keyword>
<evidence type="ECO:0000259" key="4">
    <source>
        <dbReference type="PROSITE" id="PS51019"/>
    </source>
</evidence>
<proteinExistence type="predicted"/>